<evidence type="ECO:0000256" key="2">
    <source>
        <dbReference type="ARBA" id="ARBA00016075"/>
    </source>
</evidence>
<dbReference type="Proteomes" id="UP001461498">
    <property type="component" value="Unassembled WGS sequence"/>
</dbReference>
<dbReference type="Pfam" id="PF00056">
    <property type="entry name" value="Ldh_1_N"/>
    <property type="match status" value="1"/>
</dbReference>
<dbReference type="SUPFAM" id="SSF56327">
    <property type="entry name" value="LDH C-terminal domain-like"/>
    <property type="match status" value="1"/>
</dbReference>
<dbReference type="Gene3D" id="3.90.110.10">
    <property type="entry name" value="Lactate dehydrogenase/glycoside hydrolase, family 4, C-terminal"/>
    <property type="match status" value="1"/>
</dbReference>
<dbReference type="SUPFAM" id="SSF51735">
    <property type="entry name" value="NAD(P)-binding Rossmann-fold domains"/>
    <property type="match status" value="1"/>
</dbReference>
<evidence type="ECO:0000313" key="9">
    <source>
        <dbReference type="Proteomes" id="UP001461498"/>
    </source>
</evidence>
<dbReference type="PANTHER" id="PTHR11540:SF16">
    <property type="entry name" value="MALATE DEHYDROGENASE, MITOCHONDRIAL"/>
    <property type="match status" value="1"/>
</dbReference>
<dbReference type="Pfam" id="PF02866">
    <property type="entry name" value="Ldh_1_C"/>
    <property type="match status" value="1"/>
</dbReference>
<evidence type="ECO:0000256" key="1">
    <source>
        <dbReference type="ARBA" id="ARBA00012995"/>
    </source>
</evidence>
<name>A0AAW1D789_9HEMI</name>
<dbReference type="InterPro" id="IPR001236">
    <property type="entry name" value="Lactate/malate_DH_N"/>
</dbReference>
<dbReference type="EMBL" id="JAPXFL010000005">
    <property type="protein sequence ID" value="KAK9506848.1"/>
    <property type="molecule type" value="Genomic_DNA"/>
</dbReference>
<dbReference type="Gene3D" id="3.40.50.720">
    <property type="entry name" value="NAD(P)-binding Rossmann-like Domain"/>
    <property type="match status" value="1"/>
</dbReference>
<keyword evidence="3" id="KW-0816">Tricarboxylic acid cycle</keyword>
<dbReference type="InterPro" id="IPR036291">
    <property type="entry name" value="NAD(P)-bd_dom_sf"/>
</dbReference>
<proteinExistence type="predicted"/>
<dbReference type="EC" id="1.1.1.37" evidence="1"/>
<sequence length="409" mass="45192">MFLRRVIRLPSVAIRRKKTDTKAPAAVDSQQKEIDSQKNAALECIKESQLVPQEKKVYAPLRSVNVTVIGACNPKAYYLCTLLKLNPLIKELRMYDESSMLRGIHLDIAQISSTARVIPFIGENQLKRALYKTHLVVVTAPVEPKETSRTSNSAELFNANKTKIKALCQECIAHCPDAVLVITANPVNSMVPLIAEMFQQQGVMCPTRIIGSMALEEMRSRVLTAVSLGLDPATVHVDVIGGGTPQTAIPVVSGTKPGGTYLRNEFPKIKRVLENMTKEVFLNKKQSPSVSEAYAQSHLISNVIKGLCGKPHPITSVFIRTSTLYGIKYLSVPVQFGLFGVYKNLGLPALSNHEIEALDSVLYELQEDITRGEEWAKPKDVINDDFYEPVEETGSSIAPTLPRCSHYTM</sequence>
<dbReference type="AlphaFoldDB" id="A0AAW1D789"/>
<feature type="domain" description="Lactate/malate dehydrogenase C-terminal" evidence="7">
    <location>
        <begin position="215"/>
        <end position="374"/>
    </location>
</feature>
<feature type="domain" description="Lactate/malate dehydrogenase N-terminal" evidence="6">
    <location>
        <begin position="65"/>
        <end position="211"/>
    </location>
</feature>
<comment type="caution">
    <text evidence="8">The sequence shown here is derived from an EMBL/GenBank/DDBJ whole genome shotgun (WGS) entry which is preliminary data.</text>
</comment>
<reference evidence="8 9" key="1">
    <citation type="submission" date="2022-12" db="EMBL/GenBank/DDBJ databases">
        <title>Chromosome-level genome assembly of true bugs.</title>
        <authorList>
            <person name="Ma L."/>
            <person name="Li H."/>
        </authorList>
    </citation>
    <scope>NUCLEOTIDE SEQUENCE [LARGE SCALE GENOMIC DNA]</scope>
    <source>
        <strain evidence="8">Lab_2022b</strain>
    </source>
</reference>
<dbReference type="GO" id="GO:0005739">
    <property type="term" value="C:mitochondrion"/>
    <property type="evidence" value="ECO:0007669"/>
    <property type="project" value="TreeGrafter"/>
</dbReference>
<dbReference type="PANTHER" id="PTHR11540">
    <property type="entry name" value="MALATE AND LACTATE DEHYDROGENASE"/>
    <property type="match status" value="1"/>
</dbReference>
<dbReference type="GO" id="GO:0030060">
    <property type="term" value="F:L-malate dehydrogenase (NAD+) activity"/>
    <property type="evidence" value="ECO:0007669"/>
    <property type="project" value="UniProtKB-EC"/>
</dbReference>
<dbReference type="InterPro" id="IPR022383">
    <property type="entry name" value="Lactate/malate_DH_C"/>
</dbReference>
<dbReference type="GO" id="GO:0006099">
    <property type="term" value="P:tricarboxylic acid cycle"/>
    <property type="evidence" value="ECO:0007669"/>
    <property type="project" value="UniProtKB-KW"/>
</dbReference>
<evidence type="ECO:0000313" key="8">
    <source>
        <dbReference type="EMBL" id="KAK9506848.1"/>
    </source>
</evidence>
<dbReference type="InterPro" id="IPR015955">
    <property type="entry name" value="Lactate_DH/Glyco_Ohase_4_C"/>
</dbReference>
<evidence type="ECO:0000259" key="6">
    <source>
        <dbReference type="Pfam" id="PF00056"/>
    </source>
</evidence>
<protein>
    <recommendedName>
        <fullName evidence="2">Malate dehydrogenase, mitochondrial</fullName>
        <ecNumber evidence="1">1.1.1.37</ecNumber>
    </recommendedName>
</protein>
<evidence type="ECO:0000256" key="5">
    <source>
        <dbReference type="ARBA" id="ARBA00023027"/>
    </source>
</evidence>
<evidence type="ECO:0000256" key="3">
    <source>
        <dbReference type="ARBA" id="ARBA00022532"/>
    </source>
</evidence>
<accession>A0AAW1D789</accession>
<organism evidence="8 9">
    <name type="scientific">Rhynocoris fuscipes</name>
    <dbReference type="NCBI Taxonomy" id="488301"/>
    <lineage>
        <taxon>Eukaryota</taxon>
        <taxon>Metazoa</taxon>
        <taxon>Ecdysozoa</taxon>
        <taxon>Arthropoda</taxon>
        <taxon>Hexapoda</taxon>
        <taxon>Insecta</taxon>
        <taxon>Pterygota</taxon>
        <taxon>Neoptera</taxon>
        <taxon>Paraneoptera</taxon>
        <taxon>Hemiptera</taxon>
        <taxon>Heteroptera</taxon>
        <taxon>Panheteroptera</taxon>
        <taxon>Cimicomorpha</taxon>
        <taxon>Reduviidae</taxon>
        <taxon>Harpactorinae</taxon>
        <taxon>Harpactorini</taxon>
        <taxon>Rhynocoris</taxon>
    </lineage>
</organism>
<keyword evidence="4" id="KW-0560">Oxidoreductase</keyword>
<keyword evidence="9" id="KW-1185">Reference proteome</keyword>
<gene>
    <name evidence="8" type="ORF">O3M35_008710</name>
</gene>
<evidence type="ECO:0000259" key="7">
    <source>
        <dbReference type="Pfam" id="PF02866"/>
    </source>
</evidence>
<keyword evidence="5" id="KW-0520">NAD</keyword>
<evidence type="ECO:0000256" key="4">
    <source>
        <dbReference type="ARBA" id="ARBA00023002"/>
    </source>
</evidence>